<proteinExistence type="predicted"/>
<name>A0A1G1YTV6_9BACT</name>
<evidence type="ECO:0000313" key="2">
    <source>
        <dbReference type="Proteomes" id="UP000178122"/>
    </source>
</evidence>
<dbReference type="Proteomes" id="UP000178122">
    <property type="component" value="Unassembled WGS sequence"/>
</dbReference>
<gene>
    <name evidence="1" type="ORF">A2912_01040</name>
</gene>
<evidence type="ECO:0000313" key="1">
    <source>
        <dbReference type="EMBL" id="OGY55792.1"/>
    </source>
</evidence>
<sequence length="177" mass="19960">MVKIITAECQADLYLAEEGFKLAFVDNYARFEGISMGGILETMLPPLYESLAKAVLNFRSKHYPSIQITKASNLLVHKYIETGGQADYGLIESKYLSGVFSAKDHFCDKSFFITKMVQAFEKRQIQNVKISDVSVNSPQQILATLDGIEVLALDSLKGSFLPCEYFSPLLYKFKRVY</sequence>
<protein>
    <submittedName>
        <fullName evidence="1">Uncharacterized protein</fullName>
    </submittedName>
</protein>
<dbReference type="EMBL" id="MHIN01000004">
    <property type="protein sequence ID" value="OGY55792.1"/>
    <property type="molecule type" value="Genomic_DNA"/>
</dbReference>
<comment type="caution">
    <text evidence="1">The sequence shown here is derived from an EMBL/GenBank/DDBJ whole genome shotgun (WGS) entry which is preliminary data.</text>
</comment>
<reference evidence="1 2" key="1">
    <citation type="journal article" date="2016" name="Nat. Commun.">
        <title>Thousands of microbial genomes shed light on interconnected biogeochemical processes in an aquifer system.</title>
        <authorList>
            <person name="Anantharaman K."/>
            <person name="Brown C.T."/>
            <person name="Hug L.A."/>
            <person name="Sharon I."/>
            <person name="Castelle C.J."/>
            <person name="Probst A.J."/>
            <person name="Thomas B.C."/>
            <person name="Singh A."/>
            <person name="Wilkins M.J."/>
            <person name="Karaoz U."/>
            <person name="Brodie E.L."/>
            <person name="Williams K.H."/>
            <person name="Hubbard S.S."/>
            <person name="Banfield J.F."/>
        </authorList>
    </citation>
    <scope>NUCLEOTIDE SEQUENCE [LARGE SCALE GENOMIC DNA]</scope>
</reference>
<accession>A0A1G1YTV6</accession>
<dbReference type="AlphaFoldDB" id="A0A1G1YTV6"/>
<organism evidence="1 2">
    <name type="scientific">Candidatus Buchananbacteria bacterium RIFCSPLOWO2_01_FULL_40_23b</name>
    <dbReference type="NCBI Taxonomy" id="1797544"/>
    <lineage>
        <taxon>Bacteria</taxon>
        <taxon>Candidatus Buchananiibacteriota</taxon>
    </lineage>
</organism>